<dbReference type="PANTHER" id="PTHR36766">
    <property type="entry name" value="PLANT BROAD-SPECTRUM MILDEW RESISTANCE PROTEIN RPW8"/>
    <property type="match status" value="1"/>
</dbReference>
<comment type="caution">
    <text evidence="9">The sequence shown here is derived from an EMBL/GenBank/DDBJ whole genome shotgun (WGS) entry which is preliminary data.</text>
</comment>
<dbReference type="SUPFAM" id="SSF52540">
    <property type="entry name" value="P-loop containing nucleoside triphosphate hydrolases"/>
    <property type="match status" value="1"/>
</dbReference>
<dbReference type="GO" id="GO:0043531">
    <property type="term" value="F:ADP binding"/>
    <property type="evidence" value="ECO:0007669"/>
    <property type="project" value="InterPro"/>
</dbReference>
<evidence type="ECO:0000256" key="4">
    <source>
        <dbReference type="ARBA" id="ARBA00022741"/>
    </source>
</evidence>
<dbReference type="InterPro" id="IPR002182">
    <property type="entry name" value="NB-ARC"/>
</dbReference>
<protein>
    <recommendedName>
        <fullName evidence="11">NB-ARC domain-containing protein</fullName>
    </recommendedName>
</protein>
<dbReference type="PANTHER" id="PTHR36766:SF55">
    <property type="entry name" value="OS11G0492900 PROTEIN"/>
    <property type="match status" value="1"/>
</dbReference>
<gene>
    <name evidence="9" type="ORF">EJB05_27123</name>
</gene>
<reference evidence="9 10" key="1">
    <citation type="journal article" date="2019" name="Sci. Rep.">
        <title>A high-quality genome of Eragrostis curvula grass provides insights into Poaceae evolution and supports new strategies to enhance forage quality.</title>
        <authorList>
            <person name="Carballo J."/>
            <person name="Santos B.A.C.M."/>
            <person name="Zappacosta D."/>
            <person name="Garbus I."/>
            <person name="Selva J.P."/>
            <person name="Gallo C.A."/>
            <person name="Diaz A."/>
            <person name="Albertini E."/>
            <person name="Caccamo M."/>
            <person name="Echenique V."/>
        </authorList>
    </citation>
    <scope>NUCLEOTIDE SEQUENCE [LARGE SCALE GENOMIC DNA]</scope>
    <source>
        <strain evidence="10">cv. Victoria</strain>
        <tissue evidence="9">Leaf</tissue>
    </source>
</reference>
<dbReference type="InterPro" id="IPR027417">
    <property type="entry name" value="P-loop_NTPase"/>
</dbReference>
<proteinExistence type="inferred from homology"/>
<dbReference type="Gene3D" id="3.40.50.300">
    <property type="entry name" value="P-loop containing nucleotide triphosphate hydrolases"/>
    <property type="match status" value="1"/>
</dbReference>
<evidence type="ECO:0000259" key="7">
    <source>
        <dbReference type="Pfam" id="PF00931"/>
    </source>
</evidence>
<keyword evidence="3" id="KW-0677">Repeat</keyword>
<dbReference type="PRINTS" id="PR00364">
    <property type="entry name" value="DISEASERSIST"/>
</dbReference>
<evidence type="ECO:0008006" key="11">
    <source>
        <dbReference type="Google" id="ProtNLM"/>
    </source>
</evidence>
<dbReference type="Pfam" id="PF18052">
    <property type="entry name" value="Rx_N"/>
    <property type="match status" value="1"/>
</dbReference>
<keyword evidence="5" id="KW-0611">Plant defense</keyword>
<keyword evidence="2" id="KW-0433">Leucine-rich repeat</keyword>
<comment type="similarity">
    <text evidence="1">Belongs to the disease resistance NB-LRR family.</text>
</comment>
<sequence length="431" mass="49234">MSGVFASRSVGTAWEKVFVFLRAFTASSISPSSSPLVPMDLEELTKLERTMRRILATLHDAEEHWNIQEESTKLRLRELKELAYDIEDVINEFKADRRKAGVLERSISVHYNGKRKRQEENETADTGVAQVPYNLVYRTKKLTERFNEIMQFSNHFALSENDGEKLFAPNINSSQHTSSFIFEKRILGLDDDKDILIEKLLSGEGENGGSHVSVMAIVGIGGLGKTTLAQLVYNDQRLRQSFDKHAWVYVSEHFDIPTMTKNIICSLTKGACEYTELADLQEVLADELRDKRVLLVLDDICNERGDCWELLCMPMSTARICQIILTTRSEAVARLVQTTPFYCPRCLTFDESWSLFRQIVFPADEVFDTPDETLIEIGKNIIRKCKGLPLAVKTLGIKLRYETDKQIWEDALENELWDLEPISFEVLQAFG</sequence>
<dbReference type="Gene3D" id="1.20.5.4130">
    <property type="match status" value="1"/>
</dbReference>
<dbReference type="AlphaFoldDB" id="A0A5J9ULP7"/>
<dbReference type="OrthoDB" id="748871at2759"/>
<name>A0A5J9ULP7_9POAL</name>
<dbReference type="FunFam" id="3.40.50.300:FF:001091">
    <property type="entry name" value="Probable disease resistance protein At1g61300"/>
    <property type="match status" value="1"/>
</dbReference>
<keyword evidence="4" id="KW-0547">Nucleotide-binding</keyword>
<accession>A0A5J9ULP7</accession>
<evidence type="ECO:0000313" key="10">
    <source>
        <dbReference type="Proteomes" id="UP000324897"/>
    </source>
</evidence>
<evidence type="ECO:0000256" key="2">
    <source>
        <dbReference type="ARBA" id="ARBA00022614"/>
    </source>
</evidence>
<feature type="domain" description="NB-ARC" evidence="7">
    <location>
        <begin position="191"/>
        <end position="364"/>
    </location>
</feature>
<dbReference type="InterPro" id="IPR041118">
    <property type="entry name" value="Rx_N"/>
</dbReference>
<evidence type="ECO:0000256" key="5">
    <source>
        <dbReference type="ARBA" id="ARBA00022821"/>
    </source>
</evidence>
<keyword evidence="10" id="KW-1185">Reference proteome</keyword>
<dbReference type="Pfam" id="PF00931">
    <property type="entry name" value="NB-ARC"/>
    <property type="match status" value="1"/>
</dbReference>
<evidence type="ECO:0000256" key="1">
    <source>
        <dbReference type="ARBA" id="ARBA00008894"/>
    </source>
</evidence>
<dbReference type="InterPro" id="IPR042197">
    <property type="entry name" value="Apaf_helical"/>
</dbReference>
<organism evidence="9 10">
    <name type="scientific">Eragrostis curvula</name>
    <name type="common">weeping love grass</name>
    <dbReference type="NCBI Taxonomy" id="38414"/>
    <lineage>
        <taxon>Eukaryota</taxon>
        <taxon>Viridiplantae</taxon>
        <taxon>Streptophyta</taxon>
        <taxon>Embryophyta</taxon>
        <taxon>Tracheophyta</taxon>
        <taxon>Spermatophyta</taxon>
        <taxon>Magnoliopsida</taxon>
        <taxon>Liliopsida</taxon>
        <taxon>Poales</taxon>
        <taxon>Poaceae</taxon>
        <taxon>PACMAD clade</taxon>
        <taxon>Chloridoideae</taxon>
        <taxon>Eragrostideae</taxon>
        <taxon>Eragrostidinae</taxon>
        <taxon>Eragrostis</taxon>
    </lineage>
</organism>
<dbReference type="GO" id="GO:0006952">
    <property type="term" value="P:defense response"/>
    <property type="evidence" value="ECO:0007669"/>
    <property type="project" value="UniProtKB-KW"/>
</dbReference>
<dbReference type="Proteomes" id="UP000324897">
    <property type="component" value="Chromosome 2"/>
</dbReference>
<evidence type="ECO:0000256" key="6">
    <source>
        <dbReference type="ARBA" id="ARBA00022840"/>
    </source>
</evidence>
<evidence type="ECO:0000256" key="3">
    <source>
        <dbReference type="ARBA" id="ARBA00022737"/>
    </source>
</evidence>
<dbReference type="GO" id="GO:0005524">
    <property type="term" value="F:ATP binding"/>
    <property type="evidence" value="ECO:0007669"/>
    <property type="project" value="UniProtKB-KW"/>
</dbReference>
<dbReference type="Gene3D" id="1.10.8.430">
    <property type="entry name" value="Helical domain of apoptotic protease-activating factors"/>
    <property type="match status" value="1"/>
</dbReference>
<dbReference type="EMBL" id="RWGY01000013">
    <property type="protein sequence ID" value="TVU24672.1"/>
    <property type="molecule type" value="Genomic_DNA"/>
</dbReference>
<feature type="domain" description="Disease resistance N-terminal" evidence="8">
    <location>
        <begin position="42"/>
        <end position="101"/>
    </location>
</feature>
<evidence type="ECO:0000313" key="9">
    <source>
        <dbReference type="EMBL" id="TVU24672.1"/>
    </source>
</evidence>
<evidence type="ECO:0000259" key="8">
    <source>
        <dbReference type="Pfam" id="PF18052"/>
    </source>
</evidence>
<keyword evidence="6" id="KW-0067">ATP-binding</keyword>
<dbReference type="Gramene" id="TVU24672">
    <property type="protein sequence ID" value="TVU24672"/>
    <property type="gene ID" value="EJB05_27123"/>
</dbReference>